<feature type="transmembrane region" description="Helical" evidence="1">
    <location>
        <begin position="79"/>
        <end position="97"/>
    </location>
</feature>
<evidence type="ECO:0000313" key="3">
    <source>
        <dbReference type="Proteomes" id="UP000887458"/>
    </source>
</evidence>
<protein>
    <recommendedName>
        <fullName evidence="4">Odorant receptor</fullName>
    </recommendedName>
</protein>
<name>A0ABQ8J9S5_DERPT</name>
<feature type="transmembrane region" description="Helical" evidence="1">
    <location>
        <begin position="33"/>
        <end position="51"/>
    </location>
</feature>
<feature type="transmembrane region" description="Helical" evidence="1">
    <location>
        <begin position="355"/>
        <end position="374"/>
    </location>
</feature>
<gene>
    <name evidence="2" type="ORF">DERP_005855</name>
</gene>
<accession>A0ABQ8J9S5</accession>
<feature type="transmembrane region" description="Helical" evidence="1">
    <location>
        <begin position="209"/>
        <end position="230"/>
    </location>
</feature>
<keyword evidence="1" id="KW-0812">Transmembrane</keyword>
<dbReference type="Proteomes" id="UP000887458">
    <property type="component" value="Unassembled WGS sequence"/>
</dbReference>
<reference evidence="2 3" key="1">
    <citation type="journal article" date="2018" name="J. Allergy Clin. Immunol.">
        <title>High-quality assembly of Dermatophagoides pteronyssinus genome and transcriptome reveals a wide range of novel allergens.</title>
        <authorList>
            <person name="Liu X.Y."/>
            <person name="Yang K.Y."/>
            <person name="Wang M.Q."/>
            <person name="Kwok J.S."/>
            <person name="Zeng X."/>
            <person name="Yang Z."/>
            <person name="Xiao X.J."/>
            <person name="Lau C.P."/>
            <person name="Li Y."/>
            <person name="Huang Z.M."/>
            <person name="Ba J.G."/>
            <person name="Yim A.K."/>
            <person name="Ouyang C.Y."/>
            <person name="Ngai S.M."/>
            <person name="Chan T.F."/>
            <person name="Leung E.L."/>
            <person name="Liu L."/>
            <person name="Liu Z.G."/>
            <person name="Tsui S.K."/>
        </authorList>
    </citation>
    <scope>NUCLEOTIDE SEQUENCE [LARGE SCALE GENOMIC DNA]</scope>
    <source>
        <strain evidence="2">Derp</strain>
    </source>
</reference>
<feature type="transmembrane region" description="Helical" evidence="1">
    <location>
        <begin position="455"/>
        <end position="481"/>
    </location>
</feature>
<evidence type="ECO:0008006" key="4">
    <source>
        <dbReference type="Google" id="ProtNLM"/>
    </source>
</evidence>
<reference evidence="2 3" key="2">
    <citation type="journal article" date="2022" name="Mol. Biol. Evol.">
        <title>Comparative Genomics Reveals Insights into the Divergent Evolution of Astigmatic Mites and Household Pest Adaptations.</title>
        <authorList>
            <person name="Xiong Q."/>
            <person name="Wan A.T."/>
            <person name="Liu X."/>
            <person name="Fung C.S."/>
            <person name="Xiao X."/>
            <person name="Malainual N."/>
            <person name="Hou J."/>
            <person name="Wang L."/>
            <person name="Wang M."/>
            <person name="Yang K.Y."/>
            <person name="Cui Y."/>
            <person name="Leung E.L."/>
            <person name="Nong W."/>
            <person name="Shin S.K."/>
            <person name="Au S.W."/>
            <person name="Jeong K.Y."/>
            <person name="Chew F.T."/>
            <person name="Hui J.H."/>
            <person name="Leung T.F."/>
            <person name="Tungtrongchitr A."/>
            <person name="Zhong N."/>
            <person name="Liu Z."/>
            <person name="Tsui S.K."/>
        </authorList>
    </citation>
    <scope>NUCLEOTIDE SEQUENCE [LARGE SCALE GENOMIC DNA]</scope>
    <source>
        <strain evidence="2">Derp</strain>
    </source>
</reference>
<keyword evidence="1" id="KW-0472">Membrane</keyword>
<keyword evidence="3" id="KW-1185">Reference proteome</keyword>
<sequence length="487" mass="58093">MFLQIKRFYYCQLKEIMQPKNPKFNLWKHRYETAVMIFFELRIIICLIIHFNENSFNYLCLDPICYIVNKYKPNLYQQYLFLMMGLPGLGLIGKYVFHFNETDSWTFQLPYDIVVRNTDHLKKQKYSLTEQKNIFKQKYDRNMEKYSSNNLLSKNLAAWFCRNWTQLSYWFNMEQINRHLAHENRMKTYLYFSVECQLFICKTYRIIDVIMYQINIFLGISITLFAILYYKIIMQEYNIDKIWQHMILFVEVITTSNMIITVLQLGFFFGLFASSPTLLKAFQLRDYDRTLSMARKYCIKLTQMMINEGKIDPNMAKTFVMDRKIYNFLKWFVLEHSRICVVTMNAWRGQINRSFLIYFIIGIPWNVLCVSTLIMNNTLSGFDRFFIYTLTIIHSGITILLMEALALQSNSLHRPAKHLVPIIQGIPGKFSICTKAKYEDLYARLMHGPRYGPRLAMIGAVTHLIIFNMIGMYTGCFIFVLSHIHYE</sequence>
<proteinExistence type="predicted"/>
<feature type="transmembrane region" description="Helical" evidence="1">
    <location>
        <begin position="386"/>
        <end position="407"/>
    </location>
</feature>
<organism evidence="2 3">
    <name type="scientific">Dermatophagoides pteronyssinus</name>
    <name type="common">European house dust mite</name>
    <dbReference type="NCBI Taxonomy" id="6956"/>
    <lineage>
        <taxon>Eukaryota</taxon>
        <taxon>Metazoa</taxon>
        <taxon>Ecdysozoa</taxon>
        <taxon>Arthropoda</taxon>
        <taxon>Chelicerata</taxon>
        <taxon>Arachnida</taxon>
        <taxon>Acari</taxon>
        <taxon>Acariformes</taxon>
        <taxon>Sarcoptiformes</taxon>
        <taxon>Astigmata</taxon>
        <taxon>Psoroptidia</taxon>
        <taxon>Analgoidea</taxon>
        <taxon>Pyroglyphidae</taxon>
        <taxon>Dermatophagoidinae</taxon>
        <taxon>Dermatophagoides</taxon>
    </lineage>
</organism>
<comment type="caution">
    <text evidence="2">The sequence shown here is derived from an EMBL/GenBank/DDBJ whole genome shotgun (WGS) entry which is preliminary data.</text>
</comment>
<dbReference type="EMBL" id="NJHN03000060">
    <property type="protein sequence ID" value="KAH9419345.1"/>
    <property type="molecule type" value="Genomic_DNA"/>
</dbReference>
<evidence type="ECO:0000313" key="2">
    <source>
        <dbReference type="EMBL" id="KAH9419345.1"/>
    </source>
</evidence>
<feature type="transmembrane region" description="Helical" evidence="1">
    <location>
        <begin position="242"/>
        <end position="273"/>
    </location>
</feature>
<evidence type="ECO:0000256" key="1">
    <source>
        <dbReference type="SAM" id="Phobius"/>
    </source>
</evidence>
<keyword evidence="1" id="KW-1133">Transmembrane helix</keyword>